<evidence type="ECO:0000256" key="2">
    <source>
        <dbReference type="ARBA" id="ARBA00022448"/>
    </source>
</evidence>
<keyword evidence="13" id="KW-1185">Reference proteome</keyword>
<dbReference type="GO" id="GO:0005886">
    <property type="term" value="C:plasma membrane"/>
    <property type="evidence" value="ECO:0007669"/>
    <property type="project" value="UniProtKB-SubCell"/>
</dbReference>
<organism evidence="12 13">
    <name type="scientific">Hydrogenivirga caldilitoris</name>
    <dbReference type="NCBI Taxonomy" id="246264"/>
    <lineage>
        <taxon>Bacteria</taxon>
        <taxon>Pseudomonadati</taxon>
        <taxon>Aquificota</taxon>
        <taxon>Aquificia</taxon>
        <taxon>Aquificales</taxon>
        <taxon>Aquificaceae</taxon>
        <taxon>Hydrogenivirga</taxon>
    </lineage>
</organism>
<dbReference type="SUPFAM" id="SSF90123">
    <property type="entry name" value="ABC transporter transmembrane region"/>
    <property type="match status" value="1"/>
</dbReference>
<evidence type="ECO:0000313" key="12">
    <source>
        <dbReference type="EMBL" id="RLJ69988.1"/>
    </source>
</evidence>
<name>A0A497XME3_9AQUI</name>
<dbReference type="PANTHER" id="PTHR43394:SF1">
    <property type="entry name" value="ATP-BINDING CASSETTE SUB-FAMILY B MEMBER 10, MITOCHONDRIAL"/>
    <property type="match status" value="1"/>
</dbReference>
<dbReference type="GO" id="GO:0015421">
    <property type="term" value="F:ABC-type oligopeptide transporter activity"/>
    <property type="evidence" value="ECO:0007669"/>
    <property type="project" value="TreeGrafter"/>
</dbReference>
<feature type="transmembrane region" description="Helical" evidence="9">
    <location>
        <begin position="159"/>
        <end position="177"/>
    </location>
</feature>
<accession>A0A497XME3</accession>
<keyword evidence="8 9" id="KW-0472">Membrane</keyword>
<dbReference type="Pfam" id="PF00664">
    <property type="entry name" value="ABC_membrane"/>
    <property type="match status" value="1"/>
</dbReference>
<comment type="caution">
    <text evidence="12">The sequence shown here is derived from an EMBL/GenBank/DDBJ whole genome shotgun (WGS) entry which is preliminary data.</text>
</comment>
<dbReference type="GO" id="GO:0016887">
    <property type="term" value="F:ATP hydrolysis activity"/>
    <property type="evidence" value="ECO:0007669"/>
    <property type="project" value="InterPro"/>
</dbReference>
<protein>
    <submittedName>
        <fullName evidence="12">ATP-binding cassette subfamily C protein</fullName>
    </submittedName>
</protein>
<dbReference type="PROSITE" id="PS00211">
    <property type="entry name" value="ABC_TRANSPORTER_1"/>
    <property type="match status" value="1"/>
</dbReference>
<feature type="domain" description="ABC transmembrane type-1" evidence="11">
    <location>
        <begin position="19"/>
        <end position="301"/>
    </location>
</feature>
<dbReference type="InterPro" id="IPR017871">
    <property type="entry name" value="ABC_transporter-like_CS"/>
</dbReference>
<feature type="transmembrane region" description="Helical" evidence="9">
    <location>
        <begin position="58"/>
        <end position="80"/>
    </location>
</feature>
<dbReference type="InterPro" id="IPR039421">
    <property type="entry name" value="Type_1_exporter"/>
</dbReference>
<keyword evidence="6 12" id="KW-0067">ATP-binding</keyword>
<dbReference type="InterPro" id="IPR003593">
    <property type="entry name" value="AAA+_ATPase"/>
</dbReference>
<comment type="subcellular location">
    <subcellularLocation>
        <location evidence="1">Cell membrane</location>
        <topology evidence="1">Multi-pass membrane protein</topology>
    </subcellularLocation>
</comment>
<keyword evidence="2" id="KW-0813">Transport</keyword>
<reference evidence="12 13" key="1">
    <citation type="submission" date="2018-10" db="EMBL/GenBank/DDBJ databases">
        <title>Genomic Encyclopedia of Archaeal and Bacterial Type Strains, Phase II (KMG-II): from individual species to whole genera.</title>
        <authorList>
            <person name="Goeker M."/>
        </authorList>
    </citation>
    <scope>NUCLEOTIDE SEQUENCE [LARGE SCALE GENOMIC DNA]</scope>
    <source>
        <strain evidence="12 13">DSM 16510</strain>
    </source>
</reference>
<dbReference type="SMART" id="SM00382">
    <property type="entry name" value="AAA"/>
    <property type="match status" value="1"/>
</dbReference>
<dbReference type="CDD" id="cd18552">
    <property type="entry name" value="ABC_6TM_MsbA_like"/>
    <property type="match status" value="1"/>
</dbReference>
<keyword evidence="4 9" id="KW-0812">Transmembrane</keyword>
<sequence>MENLFWLLRKARPYLPLLFLSILGSLLQSGGATAITFLVKGIIDNVFILKEREELLKTTALLITSALVMQLGFFMSKYLVSLASERTLRDIRADIFGKLLRVPFNFFVKSKSGDIISRIVSDVDKVRQILVDQIPTLLREPFVGLALLGVLIYRDLLLTTVLIVVLPMMSFTVKFFGGKKGKHLSRTQEGTAELTQTLSQTLQGIENVKVFSAESKLFETFKRFNEKIYRSSVKAEFYITGNTVINYVSGYLVVAGVLFYGGYRILHGDITPGDFISYLTALFMVQPPILNTQKALMNLRGTLPVVKRLIDLLNTEEERSGRVEFEGLKESVEFVNASVVVDGRHILKDIKLTLRKGDRVGIVGHTGSGKSTLVKIIPRLVDYIGSVKIDGVELYEFELSSLRSRIGMATQETFLLNATVRENMLIAKPDATDTEIWQALKLALCDFVEDMDRGLDSMVGERGYSLSGGERQRLSLARLFLKNPDIVILDEATSALDMSTEKRLLKNLFEFFEGKTMLIVAHRLSNVMECNRIVVVREGTIVEEGNFYTLMERRGEFYRIFKEGKVV</sequence>
<dbReference type="Gene3D" id="1.20.1560.10">
    <property type="entry name" value="ABC transporter type 1, transmembrane domain"/>
    <property type="match status" value="1"/>
</dbReference>
<dbReference type="EMBL" id="RCCJ01000001">
    <property type="protein sequence ID" value="RLJ69988.1"/>
    <property type="molecule type" value="Genomic_DNA"/>
</dbReference>
<evidence type="ECO:0000259" key="11">
    <source>
        <dbReference type="PROSITE" id="PS50929"/>
    </source>
</evidence>
<dbReference type="PANTHER" id="PTHR43394">
    <property type="entry name" value="ATP-DEPENDENT PERMEASE MDL1, MITOCHONDRIAL"/>
    <property type="match status" value="1"/>
</dbReference>
<evidence type="ECO:0000256" key="1">
    <source>
        <dbReference type="ARBA" id="ARBA00004651"/>
    </source>
</evidence>
<evidence type="ECO:0000256" key="8">
    <source>
        <dbReference type="ARBA" id="ARBA00023136"/>
    </source>
</evidence>
<evidence type="ECO:0000256" key="7">
    <source>
        <dbReference type="ARBA" id="ARBA00022989"/>
    </source>
</evidence>
<keyword evidence="3" id="KW-1003">Cell membrane</keyword>
<dbReference type="InterPro" id="IPR011527">
    <property type="entry name" value="ABC1_TM_dom"/>
</dbReference>
<evidence type="ECO:0000256" key="9">
    <source>
        <dbReference type="SAM" id="Phobius"/>
    </source>
</evidence>
<dbReference type="PROSITE" id="PS50893">
    <property type="entry name" value="ABC_TRANSPORTER_2"/>
    <property type="match status" value="1"/>
</dbReference>
<dbReference type="Pfam" id="PF00005">
    <property type="entry name" value="ABC_tran"/>
    <property type="match status" value="1"/>
</dbReference>
<dbReference type="PROSITE" id="PS50929">
    <property type="entry name" value="ABC_TM1F"/>
    <property type="match status" value="1"/>
</dbReference>
<dbReference type="InterPro" id="IPR003439">
    <property type="entry name" value="ABC_transporter-like_ATP-bd"/>
</dbReference>
<gene>
    <name evidence="12" type="ORF">BCF55_0249</name>
</gene>
<keyword evidence="5" id="KW-0547">Nucleotide-binding</keyword>
<dbReference type="InterPro" id="IPR036640">
    <property type="entry name" value="ABC1_TM_sf"/>
</dbReference>
<dbReference type="Proteomes" id="UP000267841">
    <property type="component" value="Unassembled WGS sequence"/>
</dbReference>
<evidence type="ECO:0000256" key="5">
    <source>
        <dbReference type="ARBA" id="ARBA00022741"/>
    </source>
</evidence>
<dbReference type="Gene3D" id="3.40.50.300">
    <property type="entry name" value="P-loop containing nucleotide triphosphate hydrolases"/>
    <property type="match status" value="1"/>
</dbReference>
<dbReference type="OrthoDB" id="9762778at2"/>
<dbReference type="FunFam" id="3.40.50.300:FF:000299">
    <property type="entry name" value="ABC transporter ATP-binding protein/permease"/>
    <property type="match status" value="1"/>
</dbReference>
<dbReference type="GO" id="GO:0005524">
    <property type="term" value="F:ATP binding"/>
    <property type="evidence" value="ECO:0007669"/>
    <property type="project" value="UniProtKB-KW"/>
</dbReference>
<evidence type="ECO:0000313" key="13">
    <source>
        <dbReference type="Proteomes" id="UP000267841"/>
    </source>
</evidence>
<feature type="domain" description="ABC transporter" evidence="10">
    <location>
        <begin position="332"/>
        <end position="563"/>
    </location>
</feature>
<evidence type="ECO:0000256" key="6">
    <source>
        <dbReference type="ARBA" id="ARBA00022840"/>
    </source>
</evidence>
<evidence type="ECO:0000259" key="10">
    <source>
        <dbReference type="PROSITE" id="PS50893"/>
    </source>
</evidence>
<dbReference type="AlphaFoldDB" id="A0A497XME3"/>
<feature type="transmembrane region" description="Helical" evidence="9">
    <location>
        <begin position="244"/>
        <end position="263"/>
    </location>
</feature>
<dbReference type="SUPFAM" id="SSF52540">
    <property type="entry name" value="P-loop containing nucleoside triphosphate hydrolases"/>
    <property type="match status" value="1"/>
</dbReference>
<dbReference type="RefSeq" id="WP_121009011.1">
    <property type="nucleotide sequence ID" value="NZ_RCCJ01000001.1"/>
</dbReference>
<proteinExistence type="predicted"/>
<dbReference type="InterPro" id="IPR027417">
    <property type="entry name" value="P-loop_NTPase"/>
</dbReference>
<evidence type="ECO:0000256" key="4">
    <source>
        <dbReference type="ARBA" id="ARBA00022692"/>
    </source>
</evidence>
<evidence type="ECO:0000256" key="3">
    <source>
        <dbReference type="ARBA" id="ARBA00022475"/>
    </source>
</evidence>
<keyword evidence="7 9" id="KW-1133">Transmembrane helix</keyword>